<reference evidence="2 3" key="3">
    <citation type="journal article" date="2015" name="Genome Announc.">
        <title>Draft Genome Sequence of the Archiascomycetous Yeast Saitoella complicata.</title>
        <authorList>
            <person name="Yamauchi K."/>
            <person name="Kondo S."/>
            <person name="Hamamoto M."/>
            <person name="Takahashi Y."/>
            <person name="Ogura Y."/>
            <person name="Hayashi T."/>
            <person name="Nishida H."/>
        </authorList>
    </citation>
    <scope>NUCLEOTIDE SEQUENCE [LARGE SCALE GENOMIC DNA]</scope>
    <source>
        <strain evidence="2 3">NRRL Y-17804</strain>
    </source>
</reference>
<dbReference type="AlphaFoldDB" id="A0A0E9NSH3"/>
<protein>
    <submittedName>
        <fullName evidence="2">Uncharacterized protein</fullName>
    </submittedName>
</protein>
<organism evidence="2 3">
    <name type="scientific">Saitoella complicata (strain BCRC 22490 / CBS 7301 / JCM 7358 / NBRC 10748 / NRRL Y-17804)</name>
    <dbReference type="NCBI Taxonomy" id="698492"/>
    <lineage>
        <taxon>Eukaryota</taxon>
        <taxon>Fungi</taxon>
        <taxon>Dikarya</taxon>
        <taxon>Ascomycota</taxon>
        <taxon>Taphrinomycotina</taxon>
        <taxon>Taphrinomycotina incertae sedis</taxon>
        <taxon>Saitoella</taxon>
    </lineage>
</organism>
<evidence type="ECO:0000313" key="3">
    <source>
        <dbReference type="Proteomes" id="UP000033140"/>
    </source>
</evidence>
<evidence type="ECO:0000256" key="1">
    <source>
        <dbReference type="SAM" id="MobiDB-lite"/>
    </source>
</evidence>
<gene>
    <name evidence="2" type="ORF">G7K_6918-t1</name>
</gene>
<evidence type="ECO:0000313" key="2">
    <source>
        <dbReference type="EMBL" id="GAO52852.1"/>
    </source>
</evidence>
<feature type="compositionally biased region" description="Low complexity" evidence="1">
    <location>
        <begin position="110"/>
        <end position="123"/>
    </location>
</feature>
<dbReference type="Proteomes" id="UP000033140">
    <property type="component" value="Unassembled WGS sequence"/>
</dbReference>
<reference evidence="2 3" key="2">
    <citation type="journal article" date="2014" name="J. Gen. Appl. Microbiol.">
        <title>The early diverging ascomycetous budding yeast Saitoella complicata has three histone deacetylases belonging to the Clr6, Hos2, and Rpd3 lineages.</title>
        <authorList>
            <person name="Nishida H."/>
            <person name="Matsumoto T."/>
            <person name="Kondo S."/>
            <person name="Hamamoto M."/>
            <person name="Yoshikawa H."/>
        </authorList>
    </citation>
    <scope>NUCLEOTIDE SEQUENCE [LARGE SCALE GENOMIC DNA]</scope>
    <source>
        <strain evidence="2 3">NRRL Y-17804</strain>
    </source>
</reference>
<proteinExistence type="predicted"/>
<feature type="compositionally biased region" description="Basic and acidic residues" evidence="1">
    <location>
        <begin position="88"/>
        <end position="103"/>
    </location>
</feature>
<feature type="compositionally biased region" description="Polar residues" evidence="1">
    <location>
        <begin position="70"/>
        <end position="87"/>
    </location>
</feature>
<name>A0A0E9NSH3_SAICN</name>
<dbReference type="EMBL" id="BACD03000096">
    <property type="protein sequence ID" value="GAO52852.1"/>
    <property type="molecule type" value="Genomic_DNA"/>
</dbReference>
<comment type="caution">
    <text evidence="2">The sequence shown here is derived from an EMBL/GenBank/DDBJ whole genome shotgun (WGS) entry which is preliminary data.</text>
</comment>
<feature type="region of interest" description="Disordered" evidence="1">
    <location>
        <begin position="56"/>
        <end position="129"/>
    </location>
</feature>
<feature type="region of interest" description="Disordered" evidence="1">
    <location>
        <begin position="1"/>
        <end position="22"/>
    </location>
</feature>
<accession>A0A0E9NSH3</accession>
<sequence>MRRAVGWATAARQGGTITQGKRGQEHIEGSQDGSALVRRFGRKHSFEARARAILTTRRPAITPRERRRQSTCSHGSKTTSIGRLSSLETKRTEARSLRPRQGECARGQPSSSAASQSTISQEAQETHQAWQNSNQKTVFVAIDWALSYQAGGQTQVTVTHLHLTGRDDNP</sequence>
<keyword evidence="3" id="KW-1185">Reference proteome</keyword>
<reference evidence="2 3" key="1">
    <citation type="journal article" date="2011" name="J. Gen. Appl. Microbiol.">
        <title>Draft genome sequencing of the enigmatic yeast Saitoella complicata.</title>
        <authorList>
            <person name="Nishida H."/>
            <person name="Hamamoto M."/>
            <person name="Sugiyama J."/>
        </authorList>
    </citation>
    <scope>NUCLEOTIDE SEQUENCE [LARGE SCALE GENOMIC DNA]</scope>
    <source>
        <strain evidence="2 3">NRRL Y-17804</strain>
    </source>
</reference>